<evidence type="ECO:0008006" key="3">
    <source>
        <dbReference type="Google" id="ProtNLM"/>
    </source>
</evidence>
<sequence>WSLSCTSVALRTQRWSLTNYLRSEPHYYQWRFWKSMRIAAEVGDVEVVKWIFRHFSSCVVPIEMVDIAAKNGHL</sequence>
<dbReference type="Proteomes" id="UP000688947">
    <property type="component" value="Unassembled WGS sequence"/>
</dbReference>
<reference evidence="1" key="1">
    <citation type="submission" date="2021-01" db="EMBL/GenBank/DDBJ databases">
        <title>Phytophthora aleatoria, a newly-described species from Pinus radiata is distinct from Phytophthora cactorum isolates based on comparative genomics.</title>
        <authorList>
            <person name="Mcdougal R."/>
            <person name="Panda P."/>
            <person name="Williams N."/>
            <person name="Studholme D.J."/>
        </authorList>
    </citation>
    <scope>NUCLEOTIDE SEQUENCE</scope>
    <source>
        <strain evidence="1">NZFS 3830</strain>
    </source>
</reference>
<comment type="caution">
    <text evidence="1">The sequence shown here is derived from an EMBL/GenBank/DDBJ whole genome shotgun (WGS) entry which is preliminary data.</text>
</comment>
<dbReference type="OrthoDB" id="124877at2759"/>
<evidence type="ECO:0000313" key="1">
    <source>
        <dbReference type="EMBL" id="KAG6942960.1"/>
    </source>
</evidence>
<dbReference type="EMBL" id="JAENGZ010002744">
    <property type="protein sequence ID" value="KAG6942960.1"/>
    <property type="molecule type" value="Genomic_DNA"/>
</dbReference>
<feature type="non-terminal residue" evidence="1">
    <location>
        <position position="1"/>
    </location>
</feature>
<organism evidence="1 2">
    <name type="scientific">Phytophthora cactorum</name>
    <dbReference type="NCBI Taxonomy" id="29920"/>
    <lineage>
        <taxon>Eukaryota</taxon>
        <taxon>Sar</taxon>
        <taxon>Stramenopiles</taxon>
        <taxon>Oomycota</taxon>
        <taxon>Peronosporomycetes</taxon>
        <taxon>Peronosporales</taxon>
        <taxon>Peronosporaceae</taxon>
        <taxon>Phytophthora</taxon>
    </lineage>
</organism>
<proteinExistence type="predicted"/>
<gene>
    <name evidence="1" type="ORF">JG687_00018755</name>
</gene>
<evidence type="ECO:0000313" key="2">
    <source>
        <dbReference type="Proteomes" id="UP000688947"/>
    </source>
</evidence>
<dbReference type="AlphaFoldDB" id="A0A8T1TN90"/>
<name>A0A8T1TN90_9STRA</name>
<accession>A0A8T1TN90</accession>
<protein>
    <recommendedName>
        <fullName evidence="3">Ankyrin repeat protein</fullName>
    </recommendedName>
</protein>